<dbReference type="EMBL" id="CP018632">
    <property type="protein sequence ID" value="ASJ72860.1"/>
    <property type="molecule type" value="Genomic_DNA"/>
</dbReference>
<dbReference type="PANTHER" id="PTHR43112">
    <property type="entry name" value="FERREDOXIN"/>
    <property type="match status" value="1"/>
</dbReference>
<dbReference type="PANTHER" id="PTHR43112:SF3">
    <property type="entry name" value="FERREDOXIN-2, CHLOROPLASTIC"/>
    <property type="match status" value="1"/>
</dbReference>
<evidence type="ECO:0000256" key="5">
    <source>
        <dbReference type="ARBA" id="ARBA00022982"/>
    </source>
</evidence>
<proteinExistence type="inferred from homology"/>
<evidence type="ECO:0000256" key="7">
    <source>
        <dbReference type="ARBA" id="ARBA00023014"/>
    </source>
</evidence>
<sequence length="117" mass="12759">MRKHKVTLRNRNGVSFEVGENEAIIDVVEAAGYVLPIGCRYGGCITCAAKMISGSVRQPQATAINKRQSSEGYVLLCVARPKEDCVFDVGVESHDRLYTNPFASAAAVDQLERVRGK</sequence>
<organism evidence="10 11">
    <name type="scientific">Granulosicoccus antarcticus IMCC3135</name>
    <dbReference type="NCBI Taxonomy" id="1192854"/>
    <lineage>
        <taxon>Bacteria</taxon>
        <taxon>Pseudomonadati</taxon>
        <taxon>Pseudomonadota</taxon>
        <taxon>Gammaproteobacteria</taxon>
        <taxon>Chromatiales</taxon>
        <taxon>Granulosicoccaceae</taxon>
        <taxon>Granulosicoccus</taxon>
    </lineage>
</organism>
<keyword evidence="5" id="KW-0249">Electron transport</keyword>
<dbReference type="Proteomes" id="UP000250079">
    <property type="component" value="Chromosome"/>
</dbReference>
<evidence type="ECO:0000313" key="10">
    <source>
        <dbReference type="EMBL" id="ASJ72860.1"/>
    </source>
</evidence>
<reference evidence="10 11" key="1">
    <citation type="submission" date="2016-12" db="EMBL/GenBank/DDBJ databases">
        <authorList>
            <person name="Song W.-J."/>
            <person name="Kurnit D.M."/>
        </authorList>
    </citation>
    <scope>NUCLEOTIDE SEQUENCE [LARGE SCALE GENOMIC DNA]</scope>
    <source>
        <strain evidence="10 11">IMCC3135</strain>
    </source>
</reference>
<accession>A0A2Z2NVQ2</accession>
<dbReference type="CDD" id="cd00207">
    <property type="entry name" value="fer2"/>
    <property type="match status" value="1"/>
</dbReference>
<keyword evidence="2" id="KW-0813">Transport</keyword>
<dbReference type="GO" id="GO:0051537">
    <property type="term" value="F:2 iron, 2 sulfur cluster binding"/>
    <property type="evidence" value="ECO:0007669"/>
    <property type="project" value="UniProtKB-KW"/>
</dbReference>
<evidence type="ECO:0000256" key="8">
    <source>
        <dbReference type="ARBA" id="ARBA00034078"/>
    </source>
</evidence>
<comment type="similarity">
    <text evidence="1">Belongs to the 2Fe2S plant-type ferredoxin family.</text>
</comment>
<dbReference type="Gene3D" id="3.10.20.30">
    <property type="match status" value="1"/>
</dbReference>
<dbReference type="SUPFAM" id="SSF54292">
    <property type="entry name" value="2Fe-2S ferredoxin-like"/>
    <property type="match status" value="1"/>
</dbReference>
<dbReference type="GO" id="GO:0046872">
    <property type="term" value="F:metal ion binding"/>
    <property type="evidence" value="ECO:0007669"/>
    <property type="project" value="UniProtKB-KW"/>
</dbReference>
<keyword evidence="7" id="KW-0411">Iron-sulfur</keyword>
<dbReference type="PROSITE" id="PS51085">
    <property type="entry name" value="2FE2S_FER_2"/>
    <property type="match status" value="1"/>
</dbReference>
<evidence type="ECO:0000256" key="1">
    <source>
        <dbReference type="ARBA" id="ARBA00007874"/>
    </source>
</evidence>
<keyword evidence="11" id="KW-1185">Reference proteome</keyword>
<evidence type="ECO:0000313" key="11">
    <source>
        <dbReference type="Proteomes" id="UP000250079"/>
    </source>
</evidence>
<dbReference type="InterPro" id="IPR036010">
    <property type="entry name" value="2Fe-2S_ferredoxin-like_sf"/>
</dbReference>
<dbReference type="InterPro" id="IPR012675">
    <property type="entry name" value="Beta-grasp_dom_sf"/>
</dbReference>
<evidence type="ECO:0000256" key="3">
    <source>
        <dbReference type="ARBA" id="ARBA00022714"/>
    </source>
</evidence>
<dbReference type="InterPro" id="IPR001041">
    <property type="entry name" value="2Fe-2S_ferredoxin-type"/>
</dbReference>
<dbReference type="RefSeq" id="WP_088918135.1">
    <property type="nucleotide sequence ID" value="NZ_CP018632.1"/>
</dbReference>
<evidence type="ECO:0000256" key="4">
    <source>
        <dbReference type="ARBA" id="ARBA00022723"/>
    </source>
</evidence>
<evidence type="ECO:0000256" key="6">
    <source>
        <dbReference type="ARBA" id="ARBA00023004"/>
    </source>
</evidence>
<keyword evidence="3" id="KW-0001">2Fe-2S</keyword>
<dbReference type="KEGG" id="gai:IMCC3135_13875"/>
<keyword evidence="6" id="KW-0408">Iron</keyword>
<feature type="domain" description="2Fe-2S ferredoxin-type" evidence="9">
    <location>
        <begin position="4"/>
        <end position="97"/>
    </location>
</feature>
<dbReference type="OrthoDB" id="9806195at2"/>
<protein>
    <submittedName>
        <fullName evidence="10">Ferredoxin</fullName>
    </submittedName>
</protein>
<dbReference type="AlphaFoldDB" id="A0A2Z2NVQ2"/>
<comment type="cofactor">
    <cofactor evidence="8">
        <name>[2Fe-2S] cluster</name>
        <dbReference type="ChEBI" id="CHEBI:190135"/>
    </cofactor>
</comment>
<gene>
    <name evidence="10" type="primary">petF</name>
    <name evidence="10" type="ORF">IMCC3135_13875</name>
</gene>
<dbReference type="Pfam" id="PF00111">
    <property type="entry name" value="Fer2"/>
    <property type="match status" value="1"/>
</dbReference>
<evidence type="ECO:0000256" key="2">
    <source>
        <dbReference type="ARBA" id="ARBA00022448"/>
    </source>
</evidence>
<evidence type="ECO:0000259" key="9">
    <source>
        <dbReference type="PROSITE" id="PS51085"/>
    </source>
</evidence>
<name>A0A2Z2NVQ2_9GAMM</name>
<keyword evidence="4" id="KW-0479">Metal-binding</keyword>